<dbReference type="EMBL" id="CP001778">
    <property type="protein sequence ID" value="ADD43247.1"/>
    <property type="molecule type" value="Genomic_DNA"/>
</dbReference>
<reference evidence="2 3" key="1">
    <citation type="journal article" date="2009" name="Stand. Genomic Sci.">
        <title>Complete genome sequence of Stackebrandtia nassauensis type strain (LLR-40K-21).</title>
        <authorList>
            <person name="Munk C."/>
            <person name="Lapidus A."/>
            <person name="Copeland A."/>
            <person name="Jando M."/>
            <person name="Mayilraj S."/>
            <person name="Glavina Del Rio T."/>
            <person name="Nolan M."/>
            <person name="Chen F."/>
            <person name="Lucas S."/>
            <person name="Tice H."/>
            <person name="Cheng J.F."/>
            <person name="Han C."/>
            <person name="Detter J.C."/>
            <person name="Bruce D."/>
            <person name="Goodwin L."/>
            <person name="Chain P."/>
            <person name="Pitluck S."/>
            <person name="Goker M."/>
            <person name="Ovchinikova G."/>
            <person name="Pati A."/>
            <person name="Ivanova N."/>
            <person name="Mavromatis K."/>
            <person name="Chen A."/>
            <person name="Palaniappan K."/>
            <person name="Land M."/>
            <person name="Hauser L."/>
            <person name="Chang Y.J."/>
            <person name="Jeffries C.D."/>
            <person name="Bristow J."/>
            <person name="Eisen J.A."/>
            <person name="Markowitz V."/>
            <person name="Hugenholtz P."/>
            <person name="Kyrpides N.C."/>
            <person name="Klenk H.P."/>
        </authorList>
    </citation>
    <scope>NUCLEOTIDE SEQUENCE [LARGE SCALE GENOMIC DNA]</scope>
    <source>
        <strain evidence="3">DSM 44728 / CIP 108903 / NRRL B-16338 / NBRC 102104 / LLR-40K-21</strain>
    </source>
</reference>
<dbReference type="Pfam" id="PF00239">
    <property type="entry name" value="Resolvase"/>
    <property type="match status" value="1"/>
</dbReference>
<dbReference type="Proteomes" id="UP000000844">
    <property type="component" value="Chromosome"/>
</dbReference>
<dbReference type="KEGG" id="sna:Snas_3586"/>
<evidence type="ECO:0000313" key="2">
    <source>
        <dbReference type="EMBL" id="ADD43247.1"/>
    </source>
</evidence>
<dbReference type="InterPro" id="IPR050639">
    <property type="entry name" value="SSR_resolvase"/>
</dbReference>
<sequence>MTSAPIDLSTLPGYSWDTSTRAHITAFLGRCSTKDQQDPTTSIPGQATVCARRLGQGEDFAAYFWDVESGYMHLNARSQHDDDYYAELAVPLRRDGGLTDLLAAAHAGEITRVICERSDRAARDMLTILTVESHLEQWGVELVYATEPPPQRPGDMPASRLRMRRGQQMDAEIYRALMLENSERGQREHAAQGYSHGPAPYPYIAVIDPDAPARHDRYIRRPKRRLQPHPGPHRWDTSVHMARLRLEDARYRDIRIALNADPEKYPHDKPGGQWTDRRIRSLLLNPRLTGYAVFNRRSSKNGFTPIPMQEWTWSRQPSHKAVFTVDEWVQMVRMDAADRAPRDALERVRAAAHQHGYLLREVRSNDTHIVYAIGSREFTVPHGVLPEPAAEHIITWLETAA</sequence>
<dbReference type="InterPro" id="IPR006119">
    <property type="entry name" value="Resolv_N"/>
</dbReference>
<dbReference type="Gene3D" id="3.90.1750.20">
    <property type="entry name" value="Putative Large Serine Recombinase, Chain B, Domain 2"/>
    <property type="match status" value="1"/>
</dbReference>
<dbReference type="InterPro" id="IPR011109">
    <property type="entry name" value="DNA_bind_recombinase_dom"/>
</dbReference>
<proteinExistence type="predicted"/>
<evidence type="ECO:0000259" key="1">
    <source>
        <dbReference type="SMART" id="SM00857"/>
    </source>
</evidence>
<dbReference type="HOGENOM" id="CLU_686783_0_0_11"/>
<evidence type="ECO:0000313" key="3">
    <source>
        <dbReference type="Proteomes" id="UP000000844"/>
    </source>
</evidence>
<gene>
    <name evidence="2" type="ordered locus">Snas_3586</name>
</gene>
<dbReference type="eggNOG" id="COG1961">
    <property type="taxonomic scope" value="Bacteria"/>
</dbReference>
<accession>D3PWM5</accession>
<dbReference type="SUPFAM" id="SSF53041">
    <property type="entry name" value="Resolvase-like"/>
    <property type="match status" value="1"/>
</dbReference>
<dbReference type="InterPro" id="IPR036162">
    <property type="entry name" value="Resolvase-like_N_sf"/>
</dbReference>
<keyword evidence="3" id="KW-1185">Reference proteome</keyword>
<dbReference type="GO" id="GO:0000150">
    <property type="term" value="F:DNA strand exchange activity"/>
    <property type="evidence" value="ECO:0007669"/>
    <property type="project" value="InterPro"/>
</dbReference>
<dbReference type="Pfam" id="PF07508">
    <property type="entry name" value="Recombinase"/>
    <property type="match status" value="1"/>
</dbReference>
<protein>
    <submittedName>
        <fullName evidence="2">Resolvase domain protein</fullName>
    </submittedName>
</protein>
<organism evidence="2 3">
    <name type="scientific">Stackebrandtia nassauensis (strain DSM 44728 / CIP 108903 / NRRL B-16338 / NBRC 102104 / LLR-40K-21)</name>
    <dbReference type="NCBI Taxonomy" id="446470"/>
    <lineage>
        <taxon>Bacteria</taxon>
        <taxon>Bacillati</taxon>
        <taxon>Actinomycetota</taxon>
        <taxon>Actinomycetes</taxon>
        <taxon>Glycomycetales</taxon>
        <taxon>Glycomycetaceae</taxon>
        <taxon>Stackebrandtia</taxon>
    </lineage>
</organism>
<dbReference type="RefSeq" id="WP_013018818.1">
    <property type="nucleotide sequence ID" value="NC_013947.1"/>
</dbReference>
<name>D3PWM5_STANL</name>
<dbReference type="InterPro" id="IPR038109">
    <property type="entry name" value="DNA_bind_recomb_sf"/>
</dbReference>
<dbReference type="PANTHER" id="PTHR30461:SF23">
    <property type="entry name" value="DNA RECOMBINASE-RELATED"/>
    <property type="match status" value="1"/>
</dbReference>
<dbReference type="AlphaFoldDB" id="D3PWM5"/>
<dbReference type="PANTHER" id="PTHR30461">
    <property type="entry name" value="DNA-INVERTASE FROM LAMBDOID PROPHAGE"/>
    <property type="match status" value="1"/>
</dbReference>
<dbReference type="Gene3D" id="3.40.50.1390">
    <property type="entry name" value="Resolvase, N-terminal catalytic domain"/>
    <property type="match status" value="1"/>
</dbReference>
<dbReference type="SMART" id="SM00857">
    <property type="entry name" value="Resolvase"/>
    <property type="match status" value="1"/>
</dbReference>
<dbReference type="OrthoDB" id="3372479at2"/>
<dbReference type="GO" id="GO:0003677">
    <property type="term" value="F:DNA binding"/>
    <property type="evidence" value="ECO:0007669"/>
    <property type="project" value="InterPro"/>
</dbReference>
<feature type="domain" description="Resolvase/invertase-type recombinase catalytic" evidence="1">
    <location>
        <begin position="25"/>
        <end position="195"/>
    </location>
</feature>